<dbReference type="EMBL" id="AAACVH010000034">
    <property type="protein sequence ID" value="EAA8666932.1"/>
    <property type="molecule type" value="Genomic_DNA"/>
</dbReference>
<name>A0A3R0CB65_SALER</name>
<accession>A0A3R0CB65</accession>
<comment type="caution">
    <text evidence="2">The sequence shown here is derived from an EMBL/GenBank/DDBJ whole genome shotgun (WGS) entry which is preliminary data.</text>
</comment>
<protein>
    <submittedName>
        <fullName evidence="2">DUF2913 family protein</fullName>
    </submittedName>
</protein>
<gene>
    <name evidence="2" type="ORF">KO51_23590</name>
    <name evidence="1" type="ORF">NL99_18505</name>
</gene>
<dbReference type="Proteomes" id="UP000839834">
    <property type="component" value="Unassembled WGS sequence"/>
</dbReference>
<dbReference type="Proteomes" id="UP000885283">
    <property type="component" value="Unassembled WGS sequence"/>
</dbReference>
<dbReference type="Pfam" id="PF11140">
    <property type="entry name" value="DUF2913"/>
    <property type="match status" value="1"/>
</dbReference>
<dbReference type="EMBL" id="RSMR01000037">
    <property type="protein sequence ID" value="MIK94404.1"/>
    <property type="molecule type" value="Genomic_DNA"/>
</dbReference>
<proteinExistence type="predicted"/>
<organism evidence="2">
    <name type="scientific">Salmonella enterica</name>
    <name type="common">Salmonella choleraesuis</name>
    <dbReference type="NCBI Taxonomy" id="28901"/>
    <lineage>
        <taxon>Bacteria</taxon>
        <taxon>Pseudomonadati</taxon>
        <taxon>Pseudomonadota</taxon>
        <taxon>Gammaproteobacteria</taxon>
        <taxon>Enterobacterales</taxon>
        <taxon>Enterobacteriaceae</taxon>
        <taxon>Salmonella</taxon>
    </lineage>
</organism>
<reference evidence="2" key="1">
    <citation type="submission" date="2018-08" db="EMBL/GenBank/DDBJ databases">
        <authorList>
            <consortium name="GenomeTrakr network: Whole genome sequencing for foodborne pathogen traceback"/>
        </authorList>
    </citation>
    <scope>NUCLEOTIDE SEQUENCE [LARGE SCALE GENOMIC DNA]</scope>
    <source>
        <strain evidence="2">FLUFL-1338</strain>
        <strain evidence="1">FLUFL-367</strain>
    </source>
</reference>
<sequence>MKDRVEILESFSWAALVAIKMAWREGKITSDFSEHVFIMSWLATARKRKLFPRSVSSEIDWLINDGREKGHHTGLRTKLEYIYSTCQKDISGQAAYFRFTRVMEMLKNEGWKGYMLTPAKWKALKRESFGGRENLIFMNEEEIKISFNSNGGLIRALELRVSGDIKMAETIFENNHLPVRTELQDGDRYYFYLQPERESVVEKR</sequence>
<evidence type="ECO:0000313" key="1">
    <source>
        <dbReference type="EMBL" id="EAA8666932.1"/>
    </source>
</evidence>
<dbReference type="InterPro" id="IPR021316">
    <property type="entry name" value="DUF2913"/>
</dbReference>
<dbReference type="AlphaFoldDB" id="A0A3R0CB65"/>
<evidence type="ECO:0000313" key="2">
    <source>
        <dbReference type="EMBL" id="MIK94404.1"/>
    </source>
</evidence>